<dbReference type="STRING" id="1293890.TALK_03220"/>
<dbReference type="Proteomes" id="UP000193396">
    <property type="component" value="Unassembled WGS sequence"/>
</dbReference>
<dbReference type="PANTHER" id="PTHR43569:SF2">
    <property type="entry name" value="AMIDOHYDROLASE-RELATED DOMAIN-CONTAINING PROTEIN"/>
    <property type="match status" value="1"/>
</dbReference>
<dbReference type="EMBL" id="JFKB01000002">
    <property type="protein sequence ID" value="OSQ49391.1"/>
    <property type="molecule type" value="Genomic_DNA"/>
</dbReference>
<organism evidence="3 4">
    <name type="scientific">Thalassospira alkalitolerans</name>
    <dbReference type="NCBI Taxonomy" id="1293890"/>
    <lineage>
        <taxon>Bacteria</taxon>
        <taxon>Pseudomonadati</taxon>
        <taxon>Pseudomonadota</taxon>
        <taxon>Alphaproteobacteria</taxon>
        <taxon>Rhodospirillales</taxon>
        <taxon>Thalassospiraceae</taxon>
        <taxon>Thalassospira</taxon>
    </lineage>
</organism>
<dbReference type="InterPro" id="IPR006680">
    <property type="entry name" value="Amidohydro-rel"/>
</dbReference>
<dbReference type="SUPFAM" id="SSF51556">
    <property type="entry name" value="Metallo-dependent hydrolases"/>
    <property type="match status" value="1"/>
</dbReference>
<dbReference type="Pfam" id="PF04909">
    <property type="entry name" value="Amidohydro_2"/>
    <property type="match status" value="1"/>
</dbReference>
<sequence>MFIDTHLHLVERNRISYPWLKDAPELNRDWTYQEYETTAKRVGIEGTLHMEVDCAPNDIETENAFVAELMARPGSLIRGAISSARPEEKGFTAFLDHLDPKVIKGIRRVLHVVPDDVSQSDHFRENVQQIGKKGLPFDICVSQRQLDLAIDLADACPNTIFVLDHCGVPDIAGGGYDDWAKSIRTLAKRPHVNAKISGISAYTTPDWTLDTLRPYVEHIIETFGWDRVVWGSDSPVCTLNSSLDQWMAATQALIASASETERTAFSRHNAKRIWSL</sequence>
<evidence type="ECO:0000313" key="4">
    <source>
        <dbReference type="Proteomes" id="UP000193396"/>
    </source>
</evidence>
<evidence type="ECO:0000313" key="3">
    <source>
        <dbReference type="EMBL" id="OSQ49391.1"/>
    </source>
</evidence>
<comment type="caution">
    <text evidence="3">The sequence shown here is derived from an EMBL/GenBank/DDBJ whole genome shotgun (WGS) entry which is preliminary data.</text>
</comment>
<dbReference type="AlphaFoldDB" id="A0A1Y2LEG3"/>
<dbReference type="PANTHER" id="PTHR43569">
    <property type="entry name" value="AMIDOHYDROLASE"/>
    <property type="match status" value="1"/>
</dbReference>
<dbReference type="OrthoDB" id="7183088at2"/>
<reference evidence="3 4" key="1">
    <citation type="submission" date="2014-03" db="EMBL/GenBank/DDBJ databases">
        <title>The draft genome sequence of Thalassospira alkalitolerans JCM 18968.</title>
        <authorList>
            <person name="Lai Q."/>
            <person name="Shao Z."/>
        </authorList>
    </citation>
    <scope>NUCLEOTIDE SEQUENCE [LARGE SCALE GENOMIC DNA]</scope>
    <source>
        <strain evidence="3 4">JCM 18968</strain>
    </source>
</reference>
<gene>
    <name evidence="3" type="ORF">TALK_03220</name>
</gene>
<dbReference type="InterPro" id="IPR032466">
    <property type="entry name" value="Metal_Hydrolase"/>
</dbReference>
<name>A0A1Y2LEG3_9PROT</name>
<evidence type="ECO:0000259" key="2">
    <source>
        <dbReference type="Pfam" id="PF04909"/>
    </source>
</evidence>
<keyword evidence="3" id="KW-0378">Hydrolase</keyword>
<comment type="similarity">
    <text evidence="1">Belongs to the metallo-dependent hydrolases superfamily.</text>
</comment>
<proteinExistence type="inferred from homology"/>
<keyword evidence="4" id="KW-1185">Reference proteome</keyword>
<dbReference type="GO" id="GO:0016787">
    <property type="term" value="F:hydrolase activity"/>
    <property type="evidence" value="ECO:0007669"/>
    <property type="project" value="UniProtKB-KW"/>
</dbReference>
<feature type="domain" description="Amidohydrolase-related" evidence="2">
    <location>
        <begin position="3"/>
        <end position="275"/>
    </location>
</feature>
<dbReference type="InterPro" id="IPR052350">
    <property type="entry name" value="Metallo-dep_Lactonases"/>
</dbReference>
<evidence type="ECO:0000256" key="1">
    <source>
        <dbReference type="ARBA" id="ARBA00038310"/>
    </source>
</evidence>
<dbReference type="RefSeq" id="WP_085615832.1">
    <property type="nucleotide sequence ID" value="NZ_JFKB01000002.1"/>
</dbReference>
<accession>A0A1Y2LEG3</accession>
<dbReference type="Gene3D" id="3.20.20.140">
    <property type="entry name" value="Metal-dependent hydrolases"/>
    <property type="match status" value="1"/>
</dbReference>
<protein>
    <submittedName>
        <fullName evidence="3">Amidohydrolase</fullName>
    </submittedName>
</protein>